<evidence type="ECO:0000313" key="3">
    <source>
        <dbReference type="Proteomes" id="UP000053664"/>
    </source>
</evidence>
<feature type="compositionally biased region" description="Polar residues" evidence="1">
    <location>
        <begin position="429"/>
        <end position="438"/>
    </location>
</feature>
<feature type="region of interest" description="Disordered" evidence="1">
    <location>
        <begin position="391"/>
        <end position="449"/>
    </location>
</feature>
<dbReference type="KEGG" id="pfp:PFL1_04911"/>
<dbReference type="Proteomes" id="UP000053664">
    <property type="component" value="Unassembled WGS sequence"/>
</dbReference>
<evidence type="ECO:0000313" key="2">
    <source>
        <dbReference type="EMBL" id="EPQ27372.1"/>
    </source>
</evidence>
<feature type="compositionally biased region" description="Polar residues" evidence="1">
    <location>
        <begin position="70"/>
        <end position="81"/>
    </location>
</feature>
<reference evidence="2 3" key="1">
    <citation type="journal article" date="2013" name="Plant Cell">
        <title>The transition from a phytopathogenic smut ancestor to an anamorphic biocontrol agent deciphered by comparative whole-genome analysis.</title>
        <authorList>
            <person name="Lefebvre F."/>
            <person name="Joly D.L."/>
            <person name="Labbe C."/>
            <person name="Teichmann B."/>
            <person name="Linning R."/>
            <person name="Belzile F."/>
            <person name="Bakkeren G."/>
            <person name="Belanger R.R."/>
        </authorList>
    </citation>
    <scope>NUCLEOTIDE SEQUENCE [LARGE SCALE GENOMIC DNA]</scope>
    <source>
        <strain evidence="2 3">PF-1</strain>
    </source>
</reference>
<sequence length="1287" mass="135262">MSSPKRRRIGSAAGRSEEQLEQTKRLLLASASHEADLTRSNRLLDLAAGRSDRQQLAWSRHNLIARASSTFSPVHSPNSPSAGGIDPITTAAPPRPRPHVVLRSLAYSSSAVDASALRPCHLYPPDDPAQPFPNPADPSLATTLPQPRPTEYGDPECIAFSPCGFYLAAYFPLSSVRSDAAEAKDHLLSRQEQALQQIEQATAGSLNAAPAIPSLSRNSTTGGLGDAPGMASALAAGLLPPVTSNTPPALASPSGKLCIWSRAETGALNGWRIMQVLEVLEDRSGERDPSASREGYLEADGQSQLTGSLNGSVPGAGVQLQERVKRILWLGGKRNWVLEEPAAGIDGGGGGHCYRREAGRGPSFLNAEESAGPQRDLALVVFGQRGGVTLLHSRDSDRQSRSSSAGDAPPFEVLQSSLFTPALRPAPPTISNDMTGATPTPGEGPLGANRGLSHVAAGAGTRASELSHLAVGLVADEPVLLVACKQNQTSESSVQLCEITIDLKGDAVSMVTRPLSRLPLISTWTSAEGDGLATESGLGGGAALTSLCWIQMEPGKADAGVAVADSDPQGTASSSLRLAATFDVASGDAAPAAAGQAPATIVKVWDLLKDDDELSEAFGQLECRKAGQPTKMVERSPRLALTRRFEGETFTSMLPPSSVTAPTSNVVTVTSLSSPPTAAAAGSNGQDATATVETIRYLDAVTLDPVLPATASSSEIPTKASDRDSTLALSPNALLAAALARDPAGASRKKLVIWRAPAVTSTSLKDDDGSAAHSEENEVTHAGRLLGLAMLRRSDPFDLARALFSGRKRDFYAAAILRAAESLGMVRYGGGDGSKGSIAGGRGGDEQTVKTEPGETASRAEQRRTMPTFLQTLRLLEVQLSLLSAPPPSTNKGTTKTTIGGEGEAVLQQRQKHGDGADAASGDAERLVLSLSMLHKLLRQSRVLTRLPSTGAATGDAEATRVHYRLASVWPLIAHLQWTLGVLDALGLLAFPTVRVTPLVELLTYRTPRLLLVAVLRGLCEFKAWLLSTVHADNLPPFAEADEQRAGSGGSADTGAGAGAGGKGLNVGVMAVSEQMELAREAIRHSCVQASMDLEACLRVLSSPDLFSDDSSSTHTRDNDNGEDEDEEKWWLHRFPCSIDDAASTTRVDDSTTAIATMPGGGDVGRAKKATRMLQRLVDAQQGGLVDPLTLFLRPSDLVDERSVLLPSPPGPRSLIDKHGAGTGQAQRDVITKSILPPASRQTRTKRCLRCGQVAAFHHHEAEMAAQGGGMKSWKWSCLCGGPWWIL</sequence>
<feature type="region of interest" description="Disordered" evidence="1">
    <location>
        <begin position="1"/>
        <end position="21"/>
    </location>
</feature>
<dbReference type="eggNOG" id="ENOG502RDZN">
    <property type="taxonomic scope" value="Eukaryota"/>
</dbReference>
<feature type="region of interest" description="Disordered" evidence="1">
    <location>
        <begin position="118"/>
        <end position="150"/>
    </location>
</feature>
<feature type="compositionally biased region" description="Basic and acidic residues" evidence="1">
    <location>
        <begin position="843"/>
        <end position="861"/>
    </location>
</feature>
<feature type="region of interest" description="Disordered" evidence="1">
    <location>
        <begin position="1107"/>
        <end position="1127"/>
    </location>
</feature>
<dbReference type="EMBL" id="KE361639">
    <property type="protein sequence ID" value="EPQ27372.1"/>
    <property type="molecule type" value="Genomic_DNA"/>
</dbReference>
<feature type="region of interest" description="Disordered" evidence="1">
    <location>
        <begin position="283"/>
        <end position="315"/>
    </location>
</feature>
<gene>
    <name evidence="2" type="ORF">PFL1_04911</name>
</gene>
<feature type="compositionally biased region" description="Pro residues" evidence="1">
    <location>
        <begin position="125"/>
        <end position="136"/>
    </location>
</feature>
<dbReference type="OrthoDB" id="3361157at2759"/>
<feature type="region of interest" description="Disordered" evidence="1">
    <location>
        <begin position="833"/>
        <end position="861"/>
    </location>
</feature>
<protein>
    <recommendedName>
        <fullName evidence="4">Mediator complex subunit 16</fullName>
    </recommendedName>
</protein>
<name>A0A061H3H4_9BASI</name>
<feature type="region of interest" description="Disordered" evidence="1">
    <location>
        <begin position="70"/>
        <end position="94"/>
    </location>
</feature>
<feature type="compositionally biased region" description="Gly residues" evidence="1">
    <location>
        <begin position="833"/>
        <end position="842"/>
    </location>
</feature>
<organism evidence="2 3">
    <name type="scientific">Pseudozyma flocculosa PF-1</name>
    <dbReference type="NCBI Taxonomy" id="1277687"/>
    <lineage>
        <taxon>Eukaryota</taxon>
        <taxon>Fungi</taxon>
        <taxon>Dikarya</taxon>
        <taxon>Basidiomycota</taxon>
        <taxon>Ustilaginomycotina</taxon>
        <taxon>Ustilaginomycetes</taxon>
        <taxon>Ustilaginales</taxon>
        <taxon>Ustilaginaceae</taxon>
        <taxon>Pseudozyma</taxon>
    </lineage>
</organism>
<evidence type="ECO:0000256" key="1">
    <source>
        <dbReference type="SAM" id="MobiDB-lite"/>
    </source>
</evidence>
<evidence type="ECO:0008006" key="4">
    <source>
        <dbReference type="Google" id="ProtNLM"/>
    </source>
</evidence>
<dbReference type="GeneID" id="19319011"/>
<dbReference type="RefSeq" id="XP_007880632.1">
    <property type="nucleotide sequence ID" value="XM_007882441.1"/>
</dbReference>
<feature type="compositionally biased region" description="Polar residues" evidence="1">
    <location>
        <begin position="301"/>
        <end position="311"/>
    </location>
</feature>
<accession>A0A061H3H4</accession>
<dbReference type="HOGENOM" id="CLU_262639_0_0_1"/>
<proteinExistence type="predicted"/>